<accession>A0ABQ5TMG0</accession>
<comment type="caution">
    <text evidence="1">The sequence shown here is derived from an EMBL/GenBank/DDBJ whole genome shotgun (WGS) entry which is preliminary data.</text>
</comment>
<gene>
    <name evidence="1" type="ORF">MACH08_30960</name>
</gene>
<dbReference type="InterPro" id="IPR035903">
    <property type="entry name" value="HesB-like_dom_sf"/>
</dbReference>
<dbReference type="Proteomes" id="UP001275436">
    <property type="component" value="Unassembled WGS sequence"/>
</dbReference>
<dbReference type="SUPFAM" id="SSF89360">
    <property type="entry name" value="HesB-like domain"/>
    <property type="match status" value="1"/>
</dbReference>
<dbReference type="Gene3D" id="2.60.300.12">
    <property type="entry name" value="HesB-like domain"/>
    <property type="match status" value="1"/>
</dbReference>
<dbReference type="EMBL" id="BSKO01000001">
    <property type="protein sequence ID" value="GLO67312.1"/>
    <property type="molecule type" value="Genomic_DNA"/>
</dbReference>
<organism evidence="1 2">
    <name type="scientific">Oceanobacillus kimchii</name>
    <dbReference type="NCBI Taxonomy" id="746691"/>
    <lineage>
        <taxon>Bacteria</taxon>
        <taxon>Bacillati</taxon>
        <taxon>Bacillota</taxon>
        <taxon>Bacilli</taxon>
        <taxon>Bacillales</taxon>
        <taxon>Bacillaceae</taxon>
        <taxon>Oceanobacillus</taxon>
    </lineage>
</organism>
<evidence type="ECO:0000313" key="2">
    <source>
        <dbReference type="Proteomes" id="UP001275436"/>
    </source>
</evidence>
<dbReference type="RefSeq" id="WP_069685539.1">
    <property type="nucleotide sequence ID" value="NZ_BSKO01000001.1"/>
</dbReference>
<reference evidence="1 2" key="1">
    <citation type="submission" date="2023-02" db="EMBL/GenBank/DDBJ databases">
        <title>Oceanobacillus kimchii IFOP_LL358 isolated form Alexandrium catenella lab strain.</title>
        <authorList>
            <person name="Gajardo G."/>
            <person name="Ueki S."/>
            <person name="Maruyama F."/>
        </authorList>
    </citation>
    <scope>NUCLEOTIDE SEQUENCE [LARGE SCALE GENOMIC DNA]</scope>
    <source>
        <strain evidence="1 2">IFOP_LL358</strain>
    </source>
</reference>
<sequence>MKVKINRNAAKVLKRMLLEDGSDKKVRIYISHMHGDHAHYGMSLDTPGEHDVVVQTDKDVDVILDSREEFLDGIWIQYFFVEDEGFVITNPTKGHHHHH</sequence>
<evidence type="ECO:0008006" key="3">
    <source>
        <dbReference type="Google" id="ProtNLM"/>
    </source>
</evidence>
<name>A0ABQ5TMG0_9BACI</name>
<protein>
    <recommendedName>
        <fullName evidence="3">Heme biosynthesis protein HemY</fullName>
    </recommendedName>
</protein>
<evidence type="ECO:0000313" key="1">
    <source>
        <dbReference type="EMBL" id="GLO67312.1"/>
    </source>
</evidence>
<proteinExistence type="predicted"/>
<keyword evidence="2" id="KW-1185">Reference proteome</keyword>